<feature type="compositionally biased region" description="Basic and acidic residues" evidence="6">
    <location>
        <begin position="260"/>
        <end position="275"/>
    </location>
</feature>
<keyword evidence="4" id="KW-0342">GTP-binding</keyword>
<dbReference type="PANTHER" id="PTHR10465">
    <property type="entry name" value="TRANSMEMBRANE GTPASE FZO1"/>
    <property type="match status" value="1"/>
</dbReference>
<feature type="transmembrane region" description="Helical" evidence="7">
    <location>
        <begin position="860"/>
        <end position="883"/>
    </location>
</feature>
<feature type="compositionally biased region" description="Basic residues" evidence="6">
    <location>
        <begin position="102"/>
        <end position="134"/>
    </location>
</feature>
<feature type="region of interest" description="Disordered" evidence="6">
    <location>
        <begin position="307"/>
        <end position="336"/>
    </location>
</feature>
<dbReference type="Gene3D" id="3.40.50.300">
    <property type="entry name" value="P-loop containing nucleotide triphosphate hydrolases"/>
    <property type="match status" value="1"/>
</dbReference>
<feature type="compositionally biased region" description="Basic and acidic residues" evidence="6">
    <location>
        <begin position="17"/>
        <end position="40"/>
    </location>
</feature>
<keyword evidence="5 7" id="KW-0472">Membrane</keyword>
<reference evidence="9 10" key="1">
    <citation type="submission" date="2019-05" db="EMBL/GenBank/DDBJ databases">
        <title>Streptomyces sp. NEAU-C151, a novel actinomycete isolated from soil.</title>
        <authorList>
            <person name="Han L."/>
            <person name="Jiang H."/>
        </authorList>
    </citation>
    <scope>NUCLEOTIDE SEQUENCE [LARGE SCALE GENOMIC DNA]</scope>
    <source>
        <strain evidence="9 10">NEAU-C151</strain>
    </source>
</reference>
<gene>
    <name evidence="9" type="ORF">FE633_33760</name>
</gene>
<dbReference type="SUPFAM" id="SSF52540">
    <property type="entry name" value="P-loop containing nucleoside triphosphate hydrolases"/>
    <property type="match status" value="1"/>
</dbReference>
<evidence type="ECO:0000256" key="6">
    <source>
        <dbReference type="SAM" id="MobiDB-lite"/>
    </source>
</evidence>
<feature type="region of interest" description="Disordered" evidence="6">
    <location>
        <begin position="245"/>
        <end position="278"/>
    </location>
</feature>
<dbReference type="GO" id="GO:0016020">
    <property type="term" value="C:membrane"/>
    <property type="evidence" value="ECO:0007669"/>
    <property type="project" value="UniProtKB-SubCell"/>
</dbReference>
<organism evidence="9 10">
    <name type="scientific">Streptomyces montanus</name>
    <dbReference type="NCBI Taxonomy" id="2580423"/>
    <lineage>
        <taxon>Bacteria</taxon>
        <taxon>Bacillati</taxon>
        <taxon>Actinomycetota</taxon>
        <taxon>Actinomycetes</taxon>
        <taxon>Kitasatosporales</taxon>
        <taxon>Streptomycetaceae</taxon>
        <taxon>Streptomyces</taxon>
    </lineage>
</organism>
<evidence type="ECO:0000256" key="3">
    <source>
        <dbReference type="ARBA" id="ARBA00022801"/>
    </source>
</evidence>
<protein>
    <recommendedName>
        <fullName evidence="8">Dynamin N-terminal domain-containing protein</fullName>
    </recommendedName>
</protein>
<keyword evidence="7" id="KW-1133">Transmembrane helix</keyword>
<feature type="compositionally biased region" description="Basic residues" evidence="6">
    <location>
        <begin position="249"/>
        <end position="259"/>
    </location>
</feature>
<evidence type="ECO:0000259" key="8">
    <source>
        <dbReference type="Pfam" id="PF00350"/>
    </source>
</evidence>
<comment type="subcellular location">
    <subcellularLocation>
        <location evidence="1">Membrane</location>
    </subcellularLocation>
</comment>
<feature type="domain" description="Dynamin N-terminal" evidence="8">
    <location>
        <begin position="388"/>
        <end position="553"/>
    </location>
</feature>
<keyword evidence="7" id="KW-0812">Transmembrane</keyword>
<dbReference type="GO" id="GO:0005525">
    <property type="term" value="F:GTP binding"/>
    <property type="evidence" value="ECO:0007669"/>
    <property type="project" value="UniProtKB-KW"/>
</dbReference>
<keyword evidence="3" id="KW-0378">Hydrolase</keyword>
<name>A0A5R9FM54_9ACTN</name>
<evidence type="ECO:0000256" key="4">
    <source>
        <dbReference type="ARBA" id="ARBA00023134"/>
    </source>
</evidence>
<proteinExistence type="predicted"/>
<feature type="region of interest" description="Disordered" evidence="6">
    <location>
        <begin position="1"/>
        <end position="209"/>
    </location>
</feature>
<dbReference type="EMBL" id="VBZC01000048">
    <property type="protein sequence ID" value="TLS41933.1"/>
    <property type="molecule type" value="Genomic_DNA"/>
</dbReference>
<keyword evidence="10" id="KW-1185">Reference proteome</keyword>
<dbReference type="PANTHER" id="PTHR10465:SF0">
    <property type="entry name" value="SARCALUMENIN"/>
    <property type="match status" value="1"/>
</dbReference>
<dbReference type="GO" id="GO:0003924">
    <property type="term" value="F:GTPase activity"/>
    <property type="evidence" value="ECO:0007669"/>
    <property type="project" value="InterPro"/>
</dbReference>
<evidence type="ECO:0000256" key="5">
    <source>
        <dbReference type="ARBA" id="ARBA00023136"/>
    </source>
</evidence>
<dbReference type="CDD" id="cd09912">
    <property type="entry name" value="DLP_2"/>
    <property type="match status" value="1"/>
</dbReference>
<keyword evidence="2" id="KW-0547">Nucleotide-binding</keyword>
<dbReference type="AlphaFoldDB" id="A0A5R9FM54"/>
<accession>A0A5R9FM54</accession>
<dbReference type="InterPro" id="IPR027417">
    <property type="entry name" value="P-loop_NTPase"/>
</dbReference>
<evidence type="ECO:0000313" key="10">
    <source>
        <dbReference type="Proteomes" id="UP000305906"/>
    </source>
</evidence>
<evidence type="ECO:0000256" key="7">
    <source>
        <dbReference type="SAM" id="Phobius"/>
    </source>
</evidence>
<feature type="compositionally biased region" description="Basic and acidic residues" evidence="6">
    <location>
        <begin position="177"/>
        <end position="191"/>
    </location>
</feature>
<dbReference type="Pfam" id="PF00350">
    <property type="entry name" value="Dynamin_N"/>
    <property type="match status" value="1"/>
</dbReference>
<dbReference type="InterPro" id="IPR027094">
    <property type="entry name" value="Mitofusin_fam"/>
</dbReference>
<evidence type="ECO:0000256" key="1">
    <source>
        <dbReference type="ARBA" id="ARBA00004370"/>
    </source>
</evidence>
<sequence>MDLGPARVAHRRRSRPRRDPGRGAARPHESRRPAGTDHTHAPGSPGRVGQPHPLRAAHGTRGLRQPRAEHGPQQPARGRGGGLRPPERSAGTRVGQRAGQRVGRRVRHRTRRRRLPRTAGRHGRRGGAGGRRRRADTGRADTGFPRPRTASAAVRRNGRGAGPGAEPRLQRPAGRPGGDRPARLRRAETRRPVRGRAPGCGHRPCARRGAGRVRRLPRLFPRRDRHRLPALRGSPRVVLGRLVEQAGRGSHRGRGRRVARHPEPGPRTGRGDPDRTSGTVRLLTASADLPAPRPLFPLSLPHLPFPQALPLPTSRGEQMSPTDEQARPAAMEPQTTWVNRRDRLASFFQKVGRVESALRAHLGDALDPEITDRLEATTKALLHSSFRIMVFGDFSSGKSTLINALIKRELLPTKENPTTAFTTVLTHGEREQAFLFRDLEYPHRIRPETVGINEFRQAVELQFDADDILRDSPYVMGELRAPLPMLADGVELIDSAGTNENPARERVTLHFLPQADAVIFVTLARGSFKDREQSHYLTLMKRMGFEDLFFVVNQMDIIRKNSDRDDVRRRCRQIASEHTSNVAERLFFVSAADYLDRLGGAERVDESADGVDALREALLAFCRTERARVKLLKPADFLRREIVLLRDSISERRALLARDVDQLAKDLNAQRGLEQTLLQSRDQIRQVVEQWCADTSEGIRRAMEGHLTRVAEDIPSWGRDMREPLKVRLASFKASRRWEDAIDTIKGRLEITLQKSILDFASTDLAAYLDARQQQLIDLLMPMLRTYSDDLGHLQQTLARTSTEIPDEELRRWLRSMSAHVPDRVLARTSPLLSWSNFGQATVQTGVGGAAIAGLAASGLLGWVLVPIGLTAGSIVATAKVIARRRLRDNAVQMFADAVAEERAEIAQAYADQYTSHIQDLPDVIDHQLESRLTTLLTGARNIVELQGDQTAVEEQRRLLDALDKDLTQVDMELIELIAPLHPER</sequence>
<comment type="caution">
    <text evidence="9">The sequence shown here is derived from an EMBL/GenBank/DDBJ whole genome shotgun (WGS) entry which is preliminary data.</text>
</comment>
<evidence type="ECO:0000313" key="9">
    <source>
        <dbReference type="EMBL" id="TLS41933.1"/>
    </source>
</evidence>
<dbReference type="Proteomes" id="UP000305906">
    <property type="component" value="Unassembled WGS sequence"/>
</dbReference>
<evidence type="ECO:0000256" key="2">
    <source>
        <dbReference type="ARBA" id="ARBA00022741"/>
    </source>
</evidence>
<dbReference type="InterPro" id="IPR045063">
    <property type="entry name" value="Dynamin_N"/>
</dbReference>
<feature type="compositionally biased region" description="Low complexity" evidence="6">
    <location>
        <begin position="91"/>
        <end position="101"/>
    </location>
</feature>